<evidence type="ECO:0000256" key="4">
    <source>
        <dbReference type="ARBA" id="ARBA00022729"/>
    </source>
</evidence>
<evidence type="ECO:0000256" key="1">
    <source>
        <dbReference type="ARBA" id="ARBA00004613"/>
    </source>
</evidence>
<dbReference type="GO" id="GO:0005615">
    <property type="term" value="C:extracellular space"/>
    <property type="evidence" value="ECO:0007669"/>
    <property type="project" value="TreeGrafter"/>
</dbReference>
<comment type="subcellular location">
    <subcellularLocation>
        <location evidence="1">Secreted</location>
    </subcellularLocation>
</comment>
<feature type="signal peptide" evidence="6">
    <location>
        <begin position="1"/>
        <end position="23"/>
    </location>
</feature>
<gene>
    <name evidence="7" type="ORF">PPL_01588</name>
</gene>
<evidence type="ECO:0000313" key="8">
    <source>
        <dbReference type="Proteomes" id="UP000001396"/>
    </source>
</evidence>
<evidence type="ECO:0000256" key="3">
    <source>
        <dbReference type="ARBA" id="ARBA00022525"/>
    </source>
</evidence>
<keyword evidence="4 6" id="KW-0732">Signal</keyword>
<dbReference type="PANTHER" id="PTHR18820:SF1">
    <property type="entry name" value="PROTEIN LEG1 HOMOLOG"/>
    <property type="match status" value="1"/>
</dbReference>
<dbReference type="PROSITE" id="PS51257">
    <property type="entry name" value="PROKAR_LIPOPROTEIN"/>
    <property type="match status" value="1"/>
</dbReference>
<proteinExistence type="inferred from homology"/>
<dbReference type="InParanoid" id="D3AZX4"/>
<dbReference type="EMBL" id="ADBJ01000008">
    <property type="protein sequence ID" value="EFA84598.1"/>
    <property type="molecule type" value="Genomic_DNA"/>
</dbReference>
<keyword evidence="8" id="KW-1185">Reference proteome</keyword>
<accession>D3AZX4</accession>
<evidence type="ECO:0000313" key="7">
    <source>
        <dbReference type="EMBL" id="EFA84598.1"/>
    </source>
</evidence>
<evidence type="ECO:0000256" key="6">
    <source>
        <dbReference type="SAM" id="SignalP"/>
    </source>
</evidence>
<evidence type="ECO:0000256" key="5">
    <source>
        <dbReference type="ARBA" id="ARBA00023180"/>
    </source>
</evidence>
<dbReference type="AlphaFoldDB" id="D3AZX4"/>
<dbReference type="GeneID" id="31357117"/>
<reference evidence="7 8" key="1">
    <citation type="journal article" date="2011" name="Genome Res.">
        <title>Phylogeny-wide analysis of social amoeba genomes highlights ancient origins for complex intercellular communication.</title>
        <authorList>
            <person name="Heidel A.J."/>
            <person name="Lawal H.M."/>
            <person name="Felder M."/>
            <person name="Schilde C."/>
            <person name="Helps N.R."/>
            <person name="Tunggal B."/>
            <person name="Rivero F."/>
            <person name="John U."/>
            <person name="Schleicher M."/>
            <person name="Eichinger L."/>
            <person name="Platzer M."/>
            <person name="Noegel A.A."/>
            <person name="Schaap P."/>
            <person name="Gloeckner G."/>
        </authorList>
    </citation>
    <scope>NUCLEOTIDE SEQUENCE [LARGE SCALE GENOMIC DNA]</scope>
    <source>
        <strain evidence="8">ATCC 26659 / Pp 5 / PN500</strain>
    </source>
</reference>
<dbReference type="PANTHER" id="PTHR18820">
    <property type="entry name" value="LEG1"/>
    <property type="match status" value="1"/>
</dbReference>
<protein>
    <submittedName>
        <fullName evidence="7">Uncharacterized protein</fullName>
    </submittedName>
</protein>
<sequence length="319" mass="36092">MKLSNNSILLAILTIFGCLCVESTVVDPWIFESRHELYNSILNGTHLPSIFGNDNQGNLLWGLPIQLVWQFNSGRLETTTLSSQQHRINERSWWASMNYYLSVIPYLSAMNRGLVPVVEIAPPKTYPNSLFCLTYASCDKSVMSNWDNYFDAYIQLSHNSSALTLDQLLKIMWIAHTGSIRYSGSRLTDYINLLPPKEKNFGNGWGNFVEVLDIVGFNTNFTNVNALGVNLPPRMLSLFDFPPFIHDMTRPQNNVAASMLTINDITKLPLVWNGALETLRGLELIPQCHDLILHEINDFITNPIDTILELLGKKTLLSN</sequence>
<evidence type="ECO:0000256" key="2">
    <source>
        <dbReference type="ARBA" id="ARBA00009122"/>
    </source>
</evidence>
<dbReference type="Proteomes" id="UP000001396">
    <property type="component" value="Unassembled WGS sequence"/>
</dbReference>
<comment type="caution">
    <text evidence="7">The sequence shown here is derived from an EMBL/GenBank/DDBJ whole genome shotgun (WGS) entry which is preliminary data.</text>
</comment>
<feature type="chain" id="PRO_5003041197" evidence="6">
    <location>
        <begin position="24"/>
        <end position="319"/>
    </location>
</feature>
<name>D3AZX4_HETP5</name>
<keyword evidence="3" id="KW-0964">Secreted</keyword>
<dbReference type="RefSeq" id="XP_020436711.1">
    <property type="nucleotide sequence ID" value="XM_020572594.1"/>
</dbReference>
<dbReference type="STRING" id="670386.D3AZX4"/>
<dbReference type="Pfam" id="PF05612">
    <property type="entry name" value="Leg1"/>
    <property type="match status" value="1"/>
</dbReference>
<keyword evidence="5" id="KW-0325">Glycoprotein</keyword>
<dbReference type="InterPro" id="IPR008499">
    <property type="entry name" value="Leg1"/>
</dbReference>
<organism evidence="7 8">
    <name type="scientific">Heterostelium pallidum (strain ATCC 26659 / Pp 5 / PN500)</name>
    <name type="common">Cellular slime mold</name>
    <name type="synonym">Polysphondylium pallidum</name>
    <dbReference type="NCBI Taxonomy" id="670386"/>
    <lineage>
        <taxon>Eukaryota</taxon>
        <taxon>Amoebozoa</taxon>
        <taxon>Evosea</taxon>
        <taxon>Eumycetozoa</taxon>
        <taxon>Dictyostelia</taxon>
        <taxon>Acytosteliales</taxon>
        <taxon>Acytosteliaceae</taxon>
        <taxon>Heterostelium</taxon>
    </lineage>
</organism>
<comment type="similarity">
    <text evidence="2">Belongs to the LEG1 family.</text>
</comment>
<dbReference type="OMA" id="PKLMDDW"/>